<feature type="binding site" evidence="9">
    <location>
        <position position="39"/>
    </location>
    <ligand>
        <name>ATP</name>
        <dbReference type="ChEBI" id="CHEBI:30616"/>
    </ligand>
</feature>
<feature type="binding site" evidence="9">
    <location>
        <position position="35"/>
    </location>
    <ligand>
        <name>ATP</name>
        <dbReference type="ChEBI" id="CHEBI:30616"/>
    </ligand>
</feature>
<dbReference type="InterPro" id="IPR020568">
    <property type="entry name" value="Ribosomal_Su5_D2-typ_SF"/>
</dbReference>
<feature type="binding site" evidence="9">
    <location>
        <begin position="121"/>
        <end position="126"/>
    </location>
    <ligand>
        <name>ATP</name>
        <dbReference type="ChEBI" id="CHEBI:30616"/>
    </ligand>
</feature>
<dbReference type="InterPro" id="IPR037196">
    <property type="entry name" value="HSP90_C"/>
</dbReference>
<keyword evidence="12" id="KW-1185">Reference proteome</keyword>
<dbReference type="Pfam" id="PF00183">
    <property type="entry name" value="HSP90"/>
    <property type="match status" value="2"/>
</dbReference>
<dbReference type="FunFam" id="3.30.565.10:FF:000001">
    <property type="entry name" value="Heat shock protein HSP 90-alpha"/>
    <property type="match status" value="1"/>
</dbReference>
<feature type="domain" description="Histidine kinase/HSP90-like ATPase" evidence="10">
    <location>
        <begin position="28"/>
        <end position="184"/>
    </location>
</feature>
<dbReference type="Gene3D" id="3.40.50.11260">
    <property type="match status" value="1"/>
</dbReference>
<organism evidence="11 12">
    <name type="scientific">Blomia tropicalis</name>
    <name type="common">Mite</name>
    <dbReference type="NCBI Taxonomy" id="40697"/>
    <lineage>
        <taxon>Eukaryota</taxon>
        <taxon>Metazoa</taxon>
        <taxon>Ecdysozoa</taxon>
        <taxon>Arthropoda</taxon>
        <taxon>Chelicerata</taxon>
        <taxon>Arachnida</taxon>
        <taxon>Acari</taxon>
        <taxon>Acariformes</taxon>
        <taxon>Sarcoptiformes</taxon>
        <taxon>Astigmata</taxon>
        <taxon>Glycyphagoidea</taxon>
        <taxon>Echimyopodidae</taxon>
        <taxon>Blomia</taxon>
    </lineage>
</organism>
<evidence type="ECO:0000256" key="7">
    <source>
        <dbReference type="ARBA" id="ARBA00023016"/>
    </source>
</evidence>
<dbReference type="FunFam" id="3.40.50.11260:FF:000001">
    <property type="entry name" value="Heat shock protein 90 alpha"/>
    <property type="match status" value="1"/>
</dbReference>
<evidence type="ECO:0000259" key="10">
    <source>
        <dbReference type="SMART" id="SM00387"/>
    </source>
</evidence>
<sequence length="570" mass="65323">MSDSVETYAFQAEIAQLMSLIINTFYSNKEIFLRELISNSSDAIDKIRYQSLTDASKLDSCKELFIKIIPDKTSNTLTILDSGIGMVKADLVNCLGTIARSGTRAFLEALEAGADISTIGQFGVGFYSSYLVADKVTVITKNNDDEQQYIWKSTANGSFTIEVDHSNDRISRGTKVILSLKEDQRQFLDEQRLREIVNKHSKFVNYPIYLAVTKERDIEIKTDEVNKRDDEDFKPKTEGENSETIEDLPDSEMEAKVEEKKPLKVKEYYTDFEELNKTKPFKNIKLGIYEDPLNRQPLAELLRYYTSKSPDQRVSFKDYVSRMKSGQKQIFFLAGEDKNLLKLSPFAEGLVERGFEVIYMTEPIDEYSISHLREFDGIPLVSIVKEGLDLCETDEEKKEHKETEKQFEKLCNSIKNVLHKQIDKVYVSNRLVTSPCCIVANQHSMSGNMERISRAQTLRSHPTKDIFGSKRLFEINPNHSVIIRMRELFDQDQNSKSARDLTWILYETALLQSGFSLENPSIHTDRIYRMIMMGLGLELGEEGDSEMLEQDKPIPAVDLEKSCPNLFETD</sequence>
<feature type="binding site" evidence="9">
    <location>
        <position position="86"/>
    </location>
    <ligand>
        <name>ATP</name>
        <dbReference type="ChEBI" id="CHEBI:30616"/>
    </ligand>
</feature>
<dbReference type="GO" id="GO:0016887">
    <property type="term" value="F:ATP hydrolysis activity"/>
    <property type="evidence" value="ECO:0007669"/>
    <property type="project" value="InterPro"/>
</dbReference>
<dbReference type="GO" id="GO:0140662">
    <property type="term" value="F:ATP-dependent protein folding chaperone"/>
    <property type="evidence" value="ECO:0007669"/>
    <property type="project" value="InterPro"/>
</dbReference>
<dbReference type="AlphaFoldDB" id="A0A9Q0M2W5"/>
<dbReference type="SUPFAM" id="SSF55874">
    <property type="entry name" value="ATPase domain of HSP90 chaperone/DNA topoisomerase II/histidine kinase"/>
    <property type="match status" value="1"/>
</dbReference>
<dbReference type="SMART" id="SM00387">
    <property type="entry name" value="HATPase_c"/>
    <property type="match status" value="1"/>
</dbReference>
<comment type="similarity">
    <text evidence="2">Belongs to the heat shock protein 90 family.</text>
</comment>
<reference evidence="11" key="1">
    <citation type="submission" date="2022-12" db="EMBL/GenBank/DDBJ databases">
        <title>Genome assemblies of Blomia tropicalis.</title>
        <authorList>
            <person name="Cui Y."/>
        </authorList>
    </citation>
    <scope>NUCLEOTIDE SEQUENCE</scope>
    <source>
        <tissue evidence="11">Adult mites</tissue>
    </source>
</reference>
<dbReference type="Proteomes" id="UP001142055">
    <property type="component" value="Chromosome 3"/>
</dbReference>
<dbReference type="GO" id="GO:0051082">
    <property type="term" value="F:unfolded protein binding"/>
    <property type="evidence" value="ECO:0007669"/>
    <property type="project" value="InterPro"/>
</dbReference>
<protein>
    <recommendedName>
        <fullName evidence="3">Heat shock protein 83</fullName>
    </recommendedName>
</protein>
<evidence type="ECO:0000256" key="6">
    <source>
        <dbReference type="ARBA" id="ARBA00022840"/>
    </source>
</evidence>
<feature type="binding site" evidence="9">
    <location>
        <position position="174"/>
    </location>
    <ligand>
        <name>ATP</name>
        <dbReference type="ChEBI" id="CHEBI:30616"/>
    </ligand>
</feature>
<dbReference type="InterPro" id="IPR036890">
    <property type="entry name" value="HATPase_C_sf"/>
</dbReference>
<keyword evidence="5 9" id="KW-0547">Nucleotide-binding</keyword>
<dbReference type="OMA" id="VECEAIS"/>
<accession>A0A9Q0M2W5</accession>
<evidence type="ECO:0000313" key="11">
    <source>
        <dbReference type="EMBL" id="KAJ6217849.1"/>
    </source>
</evidence>
<keyword evidence="6 9" id="KW-0067">ATP-binding</keyword>
<comment type="subcellular location">
    <subcellularLocation>
        <location evidence="1">Cytoplasm</location>
    </subcellularLocation>
</comment>
<dbReference type="PRINTS" id="PR00775">
    <property type="entry name" value="HEATSHOCK90"/>
</dbReference>
<dbReference type="GO" id="GO:0005737">
    <property type="term" value="C:cytoplasm"/>
    <property type="evidence" value="ECO:0007669"/>
    <property type="project" value="UniProtKB-SubCell"/>
</dbReference>
<dbReference type="GO" id="GO:0005524">
    <property type="term" value="F:ATP binding"/>
    <property type="evidence" value="ECO:0007669"/>
    <property type="project" value="UniProtKB-KW"/>
</dbReference>
<name>A0A9Q0M2W5_BLOTA</name>
<keyword evidence="8" id="KW-0143">Chaperone</keyword>
<evidence type="ECO:0000256" key="1">
    <source>
        <dbReference type="ARBA" id="ARBA00004496"/>
    </source>
</evidence>
<dbReference type="InterPro" id="IPR001404">
    <property type="entry name" value="Hsp90_fam"/>
</dbReference>
<keyword evidence="4" id="KW-0963">Cytoplasm</keyword>
<feature type="binding site" evidence="9">
    <location>
        <position position="81"/>
    </location>
    <ligand>
        <name>ATP</name>
        <dbReference type="ChEBI" id="CHEBI:30616"/>
    </ligand>
</feature>
<dbReference type="Gene3D" id="1.20.120.790">
    <property type="entry name" value="Heat shock protein 90, C-terminal domain"/>
    <property type="match status" value="1"/>
</dbReference>
<dbReference type="EMBL" id="JAPWDV010000003">
    <property type="protein sequence ID" value="KAJ6217849.1"/>
    <property type="molecule type" value="Genomic_DNA"/>
</dbReference>
<dbReference type="PIRSF" id="PIRSF002583">
    <property type="entry name" value="Hsp90"/>
    <property type="match status" value="1"/>
</dbReference>
<evidence type="ECO:0000256" key="3">
    <source>
        <dbReference type="ARBA" id="ARBA00021845"/>
    </source>
</evidence>
<dbReference type="SUPFAM" id="SSF110942">
    <property type="entry name" value="HSP90 C-terminal domain"/>
    <property type="match status" value="1"/>
</dbReference>
<dbReference type="Gene3D" id="3.30.565.10">
    <property type="entry name" value="Histidine kinase-like ATPase, C-terminal domain"/>
    <property type="match status" value="1"/>
</dbReference>
<proteinExistence type="inferred from homology"/>
<dbReference type="InterPro" id="IPR020575">
    <property type="entry name" value="Hsp90_N"/>
</dbReference>
<comment type="caution">
    <text evidence="11">The sequence shown here is derived from an EMBL/GenBank/DDBJ whole genome shotgun (WGS) entry which is preliminary data.</text>
</comment>
<evidence type="ECO:0000256" key="4">
    <source>
        <dbReference type="ARBA" id="ARBA00022490"/>
    </source>
</evidence>
<dbReference type="PROSITE" id="PS00298">
    <property type="entry name" value="HSP90"/>
    <property type="match status" value="1"/>
</dbReference>
<dbReference type="PANTHER" id="PTHR11528">
    <property type="entry name" value="HEAT SHOCK PROTEIN 90 FAMILY MEMBER"/>
    <property type="match status" value="1"/>
</dbReference>
<evidence type="ECO:0000256" key="9">
    <source>
        <dbReference type="PIRSR" id="PIRSR002583-1"/>
    </source>
</evidence>
<dbReference type="InterPro" id="IPR003594">
    <property type="entry name" value="HATPase_dom"/>
</dbReference>
<evidence type="ECO:0000313" key="12">
    <source>
        <dbReference type="Proteomes" id="UP001142055"/>
    </source>
</evidence>
<dbReference type="SUPFAM" id="SSF54211">
    <property type="entry name" value="Ribosomal protein S5 domain 2-like"/>
    <property type="match status" value="1"/>
</dbReference>
<evidence type="ECO:0000256" key="8">
    <source>
        <dbReference type="ARBA" id="ARBA00023186"/>
    </source>
</evidence>
<dbReference type="Pfam" id="PF13589">
    <property type="entry name" value="HATPase_c_3"/>
    <property type="match status" value="1"/>
</dbReference>
<gene>
    <name evidence="11" type="ORF">RDWZM_009006</name>
</gene>
<keyword evidence="7" id="KW-0346">Stress response</keyword>
<evidence type="ECO:0000256" key="5">
    <source>
        <dbReference type="ARBA" id="ARBA00022741"/>
    </source>
</evidence>
<feature type="binding site" evidence="9">
    <location>
        <begin position="101"/>
        <end position="102"/>
    </location>
    <ligand>
        <name>ATP</name>
        <dbReference type="ChEBI" id="CHEBI:30616"/>
    </ligand>
</feature>
<dbReference type="CDD" id="cd16927">
    <property type="entry name" value="HATPase_Hsp90-like"/>
    <property type="match status" value="1"/>
</dbReference>
<dbReference type="FunFam" id="1.20.120.790:FF:000001">
    <property type="entry name" value="Heat shock protein 90 alpha"/>
    <property type="match status" value="1"/>
</dbReference>
<evidence type="ECO:0000256" key="2">
    <source>
        <dbReference type="ARBA" id="ARBA00008239"/>
    </source>
</evidence>
<dbReference type="InterPro" id="IPR019805">
    <property type="entry name" value="Heat_shock_protein_90_CS"/>
</dbReference>